<dbReference type="SUPFAM" id="SSF56973">
    <property type="entry name" value="Aerolisin/ETX pore-forming domain"/>
    <property type="match status" value="1"/>
</dbReference>
<dbReference type="KEGG" id="pchm:VFPPC_06388"/>
<protein>
    <submittedName>
        <fullName evidence="2">Uncharacterized protein</fullName>
    </submittedName>
</protein>
<dbReference type="Proteomes" id="UP000078397">
    <property type="component" value="Unassembled WGS sequence"/>
</dbReference>
<dbReference type="RefSeq" id="XP_018142562.1">
    <property type="nucleotide sequence ID" value="XM_018285430.1"/>
</dbReference>
<evidence type="ECO:0000256" key="1">
    <source>
        <dbReference type="SAM" id="SignalP"/>
    </source>
</evidence>
<proteinExistence type="predicted"/>
<dbReference type="GeneID" id="28849424"/>
<dbReference type="EMBL" id="LSBJ02000005">
    <property type="protein sequence ID" value="OAQ65248.1"/>
    <property type="molecule type" value="Genomic_DNA"/>
</dbReference>
<dbReference type="Gene3D" id="2.170.15.10">
    <property type="entry name" value="Proaerolysin, chain A, domain 3"/>
    <property type="match status" value="1"/>
</dbReference>
<feature type="chain" id="PRO_5008101734" evidence="1">
    <location>
        <begin position="22"/>
        <end position="283"/>
    </location>
</feature>
<dbReference type="Pfam" id="PF03318">
    <property type="entry name" value="ETX_MTX2"/>
    <property type="match status" value="1"/>
</dbReference>
<accession>A0A179FIX1</accession>
<reference evidence="2 3" key="1">
    <citation type="journal article" date="2016" name="PLoS Pathog.">
        <title>Biosynthesis of antibiotic leucinostatins in bio-control fungus Purpureocillium lilacinum and their inhibition on phytophthora revealed by genome mining.</title>
        <authorList>
            <person name="Wang G."/>
            <person name="Liu Z."/>
            <person name="Lin R."/>
            <person name="Li E."/>
            <person name="Mao Z."/>
            <person name="Ling J."/>
            <person name="Yang Y."/>
            <person name="Yin W.B."/>
            <person name="Xie B."/>
        </authorList>
    </citation>
    <scope>NUCLEOTIDE SEQUENCE [LARGE SCALE GENOMIC DNA]</scope>
    <source>
        <strain evidence="2">170</strain>
    </source>
</reference>
<gene>
    <name evidence="2" type="ORF">VFPPC_06388</name>
</gene>
<evidence type="ECO:0000313" key="3">
    <source>
        <dbReference type="Proteomes" id="UP000078397"/>
    </source>
</evidence>
<dbReference type="AlphaFoldDB" id="A0A179FIX1"/>
<evidence type="ECO:0000313" key="2">
    <source>
        <dbReference type="EMBL" id="OAQ65248.1"/>
    </source>
</evidence>
<feature type="signal peptide" evidence="1">
    <location>
        <begin position="1"/>
        <end position="21"/>
    </location>
</feature>
<comment type="caution">
    <text evidence="2">The sequence shown here is derived from an EMBL/GenBank/DDBJ whole genome shotgun (WGS) entry which is preliminary data.</text>
</comment>
<keyword evidence="1" id="KW-0732">Signal</keyword>
<organism evidence="2 3">
    <name type="scientific">Pochonia chlamydosporia 170</name>
    <dbReference type="NCBI Taxonomy" id="1380566"/>
    <lineage>
        <taxon>Eukaryota</taxon>
        <taxon>Fungi</taxon>
        <taxon>Dikarya</taxon>
        <taxon>Ascomycota</taxon>
        <taxon>Pezizomycotina</taxon>
        <taxon>Sordariomycetes</taxon>
        <taxon>Hypocreomycetidae</taxon>
        <taxon>Hypocreales</taxon>
        <taxon>Clavicipitaceae</taxon>
        <taxon>Pochonia</taxon>
    </lineage>
</organism>
<sequence>MLFNLAILFAASVYAAPTTQATDPVPKLTPGSEDYLRAYYQYLGGKVDISNPFFPPNYVSNEKDLSCGGVTKWYTRNMLKNITAKQVDRTYVELLRYANTLTNEVELKFEEKDMDTKSTTEGWSISATFGGKIGGEVPGTPEASLELSASYSKSWTTTVGKEVTTGVAPKCPGNNECIMQKWAFFGTFKGQCKPVPFATKLDREHQACHVKDDCPAMASTFCQDNGLSECSVDVAIRHSDGSPITAVVMLYQPLPSISANRLGARSSGTYGDRPWDIKIVKMS</sequence>
<keyword evidence="3" id="KW-1185">Reference proteome</keyword>
<name>A0A179FIX1_METCM</name>
<dbReference type="InterPro" id="IPR004991">
    <property type="entry name" value="Aerolysin-like"/>
</dbReference>